<keyword evidence="4" id="KW-1185">Reference proteome</keyword>
<dbReference type="Proteomes" id="UP001457282">
    <property type="component" value="Unassembled WGS sequence"/>
</dbReference>
<evidence type="ECO:0000256" key="1">
    <source>
        <dbReference type="ARBA" id="ARBA00023027"/>
    </source>
</evidence>
<reference evidence="3 4" key="1">
    <citation type="journal article" date="2023" name="G3 (Bethesda)">
        <title>A chromosome-length genome assembly and annotation of blackberry (Rubus argutus, cv. 'Hillquist').</title>
        <authorList>
            <person name="Bruna T."/>
            <person name="Aryal R."/>
            <person name="Dudchenko O."/>
            <person name="Sargent D.J."/>
            <person name="Mead D."/>
            <person name="Buti M."/>
            <person name="Cavallini A."/>
            <person name="Hytonen T."/>
            <person name="Andres J."/>
            <person name="Pham M."/>
            <person name="Weisz D."/>
            <person name="Mascagni F."/>
            <person name="Usai G."/>
            <person name="Natali L."/>
            <person name="Bassil N."/>
            <person name="Fernandez G.E."/>
            <person name="Lomsadze A."/>
            <person name="Armour M."/>
            <person name="Olukolu B."/>
            <person name="Poorten T."/>
            <person name="Britton C."/>
            <person name="Davik J."/>
            <person name="Ashrafi H."/>
            <person name="Aiden E.L."/>
            <person name="Borodovsky M."/>
            <person name="Worthington M."/>
        </authorList>
    </citation>
    <scope>NUCLEOTIDE SEQUENCE [LARGE SCALE GENOMIC DNA]</scope>
    <source>
        <strain evidence="3">PI 553951</strain>
    </source>
</reference>
<dbReference type="Pfam" id="PF01582">
    <property type="entry name" value="TIR"/>
    <property type="match status" value="1"/>
</dbReference>
<accession>A0AAW1Y8D4</accession>
<feature type="domain" description="TIR" evidence="2">
    <location>
        <begin position="19"/>
        <end position="128"/>
    </location>
</feature>
<protein>
    <recommendedName>
        <fullName evidence="2">TIR domain-containing protein</fullName>
    </recommendedName>
</protein>
<dbReference type="GO" id="GO:0007165">
    <property type="term" value="P:signal transduction"/>
    <property type="evidence" value="ECO:0007669"/>
    <property type="project" value="InterPro"/>
</dbReference>
<dbReference type="EMBL" id="JBEDUW010000002">
    <property type="protein sequence ID" value="KAK9944516.1"/>
    <property type="molecule type" value="Genomic_DNA"/>
</dbReference>
<evidence type="ECO:0000259" key="2">
    <source>
        <dbReference type="PROSITE" id="PS50104"/>
    </source>
</evidence>
<evidence type="ECO:0000313" key="3">
    <source>
        <dbReference type="EMBL" id="KAK9944516.1"/>
    </source>
</evidence>
<dbReference type="InterPro" id="IPR000157">
    <property type="entry name" value="TIR_dom"/>
</dbReference>
<dbReference type="SMART" id="SM00255">
    <property type="entry name" value="TIR"/>
    <property type="match status" value="1"/>
</dbReference>
<sequence>MALVRSTRQEASSSSNTRFSFDVFLSFRGEDTRKNFTDHLYTAFTDAGFSTFRDDEELERGEDIEPELQKAIHQSQSSVIVLSKDYASSRWCLDELVLIMERKRTANQVVLPVFYDVDPTRRRTGGKH</sequence>
<dbReference type="InterPro" id="IPR035897">
    <property type="entry name" value="Toll_tir_struct_dom_sf"/>
</dbReference>
<gene>
    <name evidence="3" type="ORF">M0R45_010080</name>
</gene>
<dbReference type="PANTHER" id="PTHR32009">
    <property type="entry name" value="TMV RESISTANCE PROTEIN N-LIKE"/>
    <property type="match status" value="1"/>
</dbReference>
<evidence type="ECO:0000313" key="4">
    <source>
        <dbReference type="Proteomes" id="UP001457282"/>
    </source>
</evidence>
<comment type="caution">
    <text evidence="3">The sequence shown here is derived from an EMBL/GenBank/DDBJ whole genome shotgun (WGS) entry which is preliminary data.</text>
</comment>
<keyword evidence="1" id="KW-0520">NAD</keyword>
<dbReference type="PANTHER" id="PTHR32009:SF154">
    <property type="entry name" value="TIR DOMAIN-CONTAINING PROTEIN"/>
    <property type="match status" value="1"/>
</dbReference>
<dbReference type="Gene3D" id="3.40.50.10140">
    <property type="entry name" value="Toll/interleukin-1 receptor homology (TIR) domain"/>
    <property type="match status" value="1"/>
</dbReference>
<proteinExistence type="predicted"/>
<dbReference type="SUPFAM" id="SSF52200">
    <property type="entry name" value="Toll/Interleukin receptor TIR domain"/>
    <property type="match status" value="1"/>
</dbReference>
<name>A0AAW1Y8D4_RUBAR</name>
<dbReference type="PROSITE" id="PS50104">
    <property type="entry name" value="TIR"/>
    <property type="match status" value="1"/>
</dbReference>
<organism evidence="3 4">
    <name type="scientific">Rubus argutus</name>
    <name type="common">Southern blackberry</name>
    <dbReference type="NCBI Taxonomy" id="59490"/>
    <lineage>
        <taxon>Eukaryota</taxon>
        <taxon>Viridiplantae</taxon>
        <taxon>Streptophyta</taxon>
        <taxon>Embryophyta</taxon>
        <taxon>Tracheophyta</taxon>
        <taxon>Spermatophyta</taxon>
        <taxon>Magnoliopsida</taxon>
        <taxon>eudicotyledons</taxon>
        <taxon>Gunneridae</taxon>
        <taxon>Pentapetalae</taxon>
        <taxon>rosids</taxon>
        <taxon>fabids</taxon>
        <taxon>Rosales</taxon>
        <taxon>Rosaceae</taxon>
        <taxon>Rosoideae</taxon>
        <taxon>Rosoideae incertae sedis</taxon>
        <taxon>Rubus</taxon>
    </lineage>
</organism>
<dbReference type="AlphaFoldDB" id="A0AAW1Y8D4"/>